<dbReference type="Pfam" id="PF13894">
    <property type="entry name" value="zf-C2H2_4"/>
    <property type="match status" value="1"/>
</dbReference>
<feature type="domain" description="C2H2-type" evidence="7">
    <location>
        <begin position="477"/>
        <end position="505"/>
    </location>
</feature>
<dbReference type="SMART" id="SM00355">
    <property type="entry name" value="ZnF_C2H2"/>
    <property type="match status" value="12"/>
</dbReference>
<keyword evidence="5" id="KW-0539">Nucleus</keyword>
<dbReference type="Proteomes" id="UP000694865">
    <property type="component" value="Unplaced"/>
</dbReference>
<protein>
    <submittedName>
        <fullName evidence="9">Zinc finger protein Xfin-like</fullName>
    </submittedName>
</protein>
<feature type="domain" description="C2H2-type" evidence="7">
    <location>
        <begin position="176"/>
        <end position="203"/>
    </location>
</feature>
<keyword evidence="4" id="KW-0862">Zinc</keyword>
<feature type="domain" description="C2H2-type" evidence="7">
    <location>
        <begin position="506"/>
        <end position="533"/>
    </location>
</feature>
<keyword evidence="2" id="KW-0677">Repeat</keyword>
<evidence type="ECO:0000256" key="6">
    <source>
        <dbReference type="PROSITE-ProRule" id="PRU00042"/>
    </source>
</evidence>
<feature type="domain" description="C2H2-type" evidence="7">
    <location>
        <begin position="562"/>
        <end position="580"/>
    </location>
</feature>
<dbReference type="PROSITE" id="PS50157">
    <property type="entry name" value="ZINC_FINGER_C2H2_2"/>
    <property type="match status" value="11"/>
</dbReference>
<evidence type="ECO:0000256" key="3">
    <source>
        <dbReference type="ARBA" id="ARBA00022771"/>
    </source>
</evidence>
<dbReference type="InterPro" id="IPR036236">
    <property type="entry name" value="Znf_C2H2_sf"/>
</dbReference>
<keyword evidence="1" id="KW-0479">Metal-binding</keyword>
<keyword evidence="3 6" id="KW-0863">Zinc-finger</keyword>
<feature type="domain" description="C2H2-type" evidence="7">
    <location>
        <begin position="422"/>
        <end position="449"/>
    </location>
</feature>
<feature type="domain" description="C2H2-type" evidence="7">
    <location>
        <begin position="534"/>
        <end position="561"/>
    </location>
</feature>
<sequence>MSDKNSIKAITLDDVESHLKLLTTEFHCKRCNQTDFINRNVYELHLRSHDVADKITSEGINEEIPTCEHCGKAFSKKWHLQQHLKIHTGERAHQCTYCGWRFTRKSDLTKHIRIHTGKEFQCHICEKKFTRKWDHDVHVKTHSGECLHTCHLCGKTFTWKRCLIEHVRYHTGEKPYQCEVCQRRFTTKTHLNEHKRTHTGEKPYQCLRCMKYFAHKSSAKKHACAWERKNLSMHMKGLSERTGINSEPISWVKMTNTKRSKIGFSNDFDSNGMPVNVNETTSSSCTTPTVETTHLAKVSELVLTAENHPIVDENIQMQRDLQQQDEHIQMCFSEDVSPVILVSSIDTQDCSMVTKEHALKMNTGVDGYEEMLRQEYVPTPGDDSSQNITRNDVVEDNEAVINESEDNTLKEQSAMHDGSRKHICTKCGKGFFHSKHLWEHLKIHSGERPHRCVYCGWRFTRKSDLTKHVRIHTGKEFQCNLCGKWFTRKSALEEHIKVKHHGIATYHCDICNKKFKYRNILVEHKRYHTGEKPFQCRECRKCFTTKSHMREHQRTHTGEKPYTCKKCGKHYAHRSTVNKHSCNWVKKQLTETSKTEAVHPVGILTNTHHVPVAECAHSGDVQYDNSLINVYYNTSHIVINNSLVEPYYAEIELNPPELYLSNPIIDLNENKDDATFYEHETETLCNIIEQKSILQMEDHGIEMLRVKFT</sequence>
<dbReference type="Gene3D" id="3.30.160.60">
    <property type="entry name" value="Classic Zinc Finger"/>
    <property type="match status" value="12"/>
</dbReference>
<dbReference type="SUPFAM" id="SSF57667">
    <property type="entry name" value="beta-beta-alpha zinc fingers"/>
    <property type="match status" value="6"/>
</dbReference>
<organism evidence="8 9">
    <name type="scientific">Saccoglossus kowalevskii</name>
    <name type="common">Acorn worm</name>
    <dbReference type="NCBI Taxonomy" id="10224"/>
    <lineage>
        <taxon>Eukaryota</taxon>
        <taxon>Metazoa</taxon>
        <taxon>Hemichordata</taxon>
        <taxon>Enteropneusta</taxon>
        <taxon>Harrimaniidae</taxon>
        <taxon>Saccoglossus</taxon>
    </lineage>
</organism>
<gene>
    <name evidence="9" type="primary">LOC102801445</name>
</gene>
<feature type="domain" description="C2H2-type" evidence="7">
    <location>
        <begin position="93"/>
        <end position="120"/>
    </location>
</feature>
<evidence type="ECO:0000256" key="1">
    <source>
        <dbReference type="ARBA" id="ARBA00022723"/>
    </source>
</evidence>
<dbReference type="Pfam" id="PF00096">
    <property type="entry name" value="zf-C2H2"/>
    <property type="match status" value="6"/>
</dbReference>
<evidence type="ECO:0000313" key="8">
    <source>
        <dbReference type="Proteomes" id="UP000694865"/>
    </source>
</evidence>
<dbReference type="PANTHER" id="PTHR24377">
    <property type="entry name" value="IP01015P-RELATED"/>
    <property type="match status" value="1"/>
</dbReference>
<evidence type="ECO:0000256" key="5">
    <source>
        <dbReference type="ARBA" id="ARBA00023242"/>
    </source>
</evidence>
<feature type="domain" description="C2H2-type" evidence="7">
    <location>
        <begin position="148"/>
        <end position="175"/>
    </location>
</feature>
<dbReference type="InterPro" id="IPR013087">
    <property type="entry name" value="Znf_C2H2_type"/>
</dbReference>
<proteinExistence type="predicted"/>
<evidence type="ECO:0000256" key="4">
    <source>
        <dbReference type="ARBA" id="ARBA00022833"/>
    </source>
</evidence>
<feature type="domain" description="C2H2-type" evidence="7">
    <location>
        <begin position="65"/>
        <end position="92"/>
    </location>
</feature>
<name>A0ABM0MEE0_SACKO</name>
<feature type="domain" description="C2H2-type" evidence="7">
    <location>
        <begin position="450"/>
        <end position="477"/>
    </location>
</feature>
<dbReference type="GeneID" id="102801445"/>
<accession>A0ABM0MEE0</accession>
<evidence type="ECO:0000313" key="9">
    <source>
        <dbReference type="RefSeq" id="XP_006818381.1"/>
    </source>
</evidence>
<reference evidence="9" key="1">
    <citation type="submission" date="2025-08" db="UniProtKB">
        <authorList>
            <consortium name="RefSeq"/>
        </authorList>
    </citation>
    <scope>IDENTIFICATION</scope>
    <source>
        <tissue evidence="9">Testes</tissue>
    </source>
</reference>
<feature type="domain" description="C2H2-type" evidence="7">
    <location>
        <begin position="120"/>
        <end position="145"/>
    </location>
</feature>
<dbReference type="PROSITE" id="PS00028">
    <property type="entry name" value="ZINC_FINGER_C2H2_1"/>
    <property type="match status" value="10"/>
</dbReference>
<evidence type="ECO:0000256" key="2">
    <source>
        <dbReference type="ARBA" id="ARBA00022737"/>
    </source>
</evidence>
<dbReference type="Pfam" id="PF12874">
    <property type="entry name" value="zf-met"/>
    <property type="match status" value="1"/>
</dbReference>
<evidence type="ECO:0000259" key="7">
    <source>
        <dbReference type="PROSITE" id="PS50157"/>
    </source>
</evidence>
<keyword evidence="8" id="KW-1185">Reference proteome</keyword>
<dbReference type="InterPro" id="IPR050826">
    <property type="entry name" value="Krueppel_C2H2_ZnFinger"/>
</dbReference>
<dbReference type="RefSeq" id="XP_006818381.1">
    <property type="nucleotide sequence ID" value="XM_006818318.1"/>
</dbReference>